<dbReference type="EMBL" id="VZTT01010266">
    <property type="protein sequence ID" value="NXT98003.1"/>
    <property type="molecule type" value="Genomic_DNA"/>
</dbReference>
<dbReference type="Pfam" id="PF17789">
    <property type="entry name" value="MG4"/>
    <property type="match status" value="1"/>
</dbReference>
<dbReference type="SMART" id="SM01360">
    <property type="entry name" value="A2M"/>
    <property type="match status" value="1"/>
</dbReference>
<dbReference type="Pfam" id="PF07678">
    <property type="entry name" value="TED_complement"/>
    <property type="match status" value="1"/>
</dbReference>
<dbReference type="SMART" id="SM00104">
    <property type="entry name" value="ANATO"/>
    <property type="match status" value="1"/>
</dbReference>
<protein>
    <submittedName>
        <fullName evidence="5">CO4A protein</fullName>
    </submittedName>
</protein>
<dbReference type="Proteomes" id="UP000566314">
    <property type="component" value="Unassembled WGS sequence"/>
</dbReference>
<dbReference type="SUPFAM" id="SSF48239">
    <property type="entry name" value="Terpenoid cyclases/Protein prenyltransferases"/>
    <property type="match status" value="1"/>
</dbReference>
<evidence type="ECO:0000256" key="1">
    <source>
        <dbReference type="ARBA" id="ARBA00004613"/>
    </source>
</evidence>
<dbReference type="CDD" id="cd00017">
    <property type="entry name" value="ANATO"/>
    <property type="match status" value="1"/>
</dbReference>
<proteinExistence type="predicted"/>
<sequence>FLITAPNVVHLGTHETITVQVHGAQSPVQVTAYFKDETKNQVLSERIYFNLNQNNGYREMKKIMVKPGALQQNLFKKSNLPYVLLVTESKELYSAAKSTRILLSSKKGYIFIQTDKPIYTPSSQVRYRIFILDNAMRPTHDTVTVAVLNSKGMVVKKSDRKINAVFGEHFDIPDIAEYFKVCLKLACHDLLSSLSHAELPSFEVKLIPLHPYYHIWNESFVFDIEAKHSYGKEIQGAAYVRFGIIDENEDKIFIPGLEQQLSIQNGKGRVTLNTPLLEEKLRKSISTLEGFHLYVAVTTVETASGEMREEELSSVKFVRSPYAVDLSNTKKYFVPGAPFSVVVSATSVDGAPAAFLFITATVTLPGKPPVKKTAFCNREGLASITFDIPRDAQTLEIKAEEGKERLESPEASIRAERYQSASPNYLSISIPHTAVAPGDTLPITLNDIHQSGSGNIGYFYYMVVAKGQAELLERVPSSNKVINLKITEKMVPAFRFLAYYFIGNEGRQEIIADSVWVDVMDACEGKIKVTTEQDTYEPTDNINLQIETDHAGKVALAVVDKAVFILNKKNKLTAKKVFNAMNSYDLGCSVGGGANSIQVFTDVGLAFISDTIQSSIREGYKCLQGTRRQKRSLDFQKKMSGIGIRFQNTALLKCCHDGMKLNPMRFSCAKRLAKVSGSQECRKVFQECCEKATALRKHAKQRTRAGLARQYSEHEELFDETSVSLRSYFPESWWWSFEEVESPGKHSVQNFAPDSITTWEVQAISISPEKGFCVAEPHTFAVFKDFFVSLRLPYSVRRHEQLEIKAVVYNYLPNDLQVVVVKMDVVKGLCTAETTAKAVQLSLLAKGNSATPAFFSVVPLTVGEIPITIIAFDRDSGHSDSIRKNLKVVRSVCYLFTVKSHTVDLNRPPNMVPGSDSHVLVSLKGNIMDESVENCLSLSGVEKLIQVPTGCAEQTMVTMAPAVYAIEYLDASEQWVNFNPERKQEAIGMIEKGYTRLLEFQKEDGSYGAFKTTPSSVWLTAFIVKVLTRSREYFSVQDSHITNSISYLVNQQQADGSFHDHHPVMDRSMQVG</sequence>
<dbReference type="Pfam" id="PF17790">
    <property type="entry name" value="MG1"/>
    <property type="match status" value="1"/>
</dbReference>
<reference evidence="5 6" key="1">
    <citation type="submission" date="2019-09" db="EMBL/GenBank/DDBJ databases">
        <title>Bird 10,000 Genomes (B10K) Project - Family phase.</title>
        <authorList>
            <person name="Zhang G."/>
        </authorList>
    </citation>
    <scope>NUCLEOTIDE SEQUENCE [LARGE SCALE GENOMIC DNA]</scope>
    <source>
        <strain evidence="5">B10K-DU-012-02</strain>
    </source>
</reference>
<keyword evidence="6" id="KW-1185">Reference proteome</keyword>
<dbReference type="FunFam" id="2.20.130.20:FF:000005">
    <property type="entry name" value="Complement 4B (Chido blood group)"/>
    <property type="match status" value="1"/>
</dbReference>
<dbReference type="SMART" id="SM01359">
    <property type="entry name" value="A2M_N_2"/>
    <property type="match status" value="1"/>
</dbReference>
<dbReference type="PROSITE" id="PS01177">
    <property type="entry name" value="ANAPHYLATOXIN_1"/>
    <property type="match status" value="1"/>
</dbReference>
<feature type="domain" description="Anaphylatoxin-like" evidence="4">
    <location>
        <begin position="654"/>
        <end position="689"/>
    </location>
</feature>
<dbReference type="InterPro" id="IPR041425">
    <property type="entry name" value="C3/4/5_MG1"/>
</dbReference>
<dbReference type="InterPro" id="IPR000020">
    <property type="entry name" value="Anaphylatoxin/fibulin"/>
</dbReference>
<dbReference type="PROSITE" id="PS00477">
    <property type="entry name" value="ALPHA_2_MACROGLOBULIN"/>
    <property type="match status" value="1"/>
</dbReference>
<dbReference type="InterPro" id="IPR013783">
    <property type="entry name" value="Ig-like_fold"/>
</dbReference>
<dbReference type="InterPro" id="IPR002890">
    <property type="entry name" value="MG2"/>
</dbReference>
<organism evidence="5 6">
    <name type="scientific">Buphagus erythrorhynchus</name>
    <name type="common">red-billed oxpecker</name>
    <dbReference type="NCBI Taxonomy" id="245048"/>
    <lineage>
        <taxon>Eukaryota</taxon>
        <taxon>Metazoa</taxon>
        <taxon>Chordata</taxon>
        <taxon>Craniata</taxon>
        <taxon>Vertebrata</taxon>
        <taxon>Euteleostomi</taxon>
        <taxon>Archelosauria</taxon>
        <taxon>Archosauria</taxon>
        <taxon>Dinosauria</taxon>
        <taxon>Saurischia</taxon>
        <taxon>Theropoda</taxon>
        <taxon>Coelurosauria</taxon>
        <taxon>Aves</taxon>
        <taxon>Neognathae</taxon>
        <taxon>Neoaves</taxon>
        <taxon>Telluraves</taxon>
        <taxon>Australaves</taxon>
        <taxon>Passeriformes</taxon>
        <taxon>Sturnidae</taxon>
        <taxon>Buphagus</taxon>
    </lineage>
</organism>
<dbReference type="Pfam" id="PF17791">
    <property type="entry name" value="MG3"/>
    <property type="match status" value="1"/>
</dbReference>
<dbReference type="Gene3D" id="1.20.91.20">
    <property type="entry name" value="Anaphylotoxins (complement system)"/>
    <property type="match status" value="1"/>
</dbReference>
<dbReference type="InterPro" id="IPR001599">
    <property type="entry name" value="Macroglobln_a2"/>
</dbReference>
<dbReference type="InterPro" id="IPR008930">
    <property type="entry name" value="Terpenoid_cyclase/PrenylTrfase"/>
</dbReference>
<evidence type="ECO:0000256" key="3">
    <source>
        <dbReference type="ARBA" id="ARBA00023157"/>
    </source>
</evidence>
<dbReference type="Pfam" id="PF07703">
    <property type="entry name" value="A2M_BRD"/>
    <property type="match status" value="1"/>
</dbReference>
<comment type="caution">
    <text evidence="5">The sequence shown here is derived from an EMBL/GenBank/DDBJ whole genome shotgun (WGS) entry which is preliminary data.</text>
</comment>
<dbReference type="GO" id="GO:0004866">
    <property type="term" value="F:endopeptidase inhibitor activity"/>
    <property type="evidence" value="ECO:0007669"/>
    <property type="project" value="InterPro"/>
</dbReference>
<dbReference type="FunFam" id="2.60.40.10:FF:000155">
    <property type="entry name" value="complement C3 isoform X1"/>
    <property type="match status" value="1"/>
</dbReference>
<dbReference type="FunFam" id="2.60.40.1940:FF:000001">
    <property type="entry name" value="Complement component C3"/>
    <property type="match status" value="1"/>
</dbReference>
<accession>A0A7L3GY89</accession>
<name>A0A7L3GY89_9PASS</name>
<dbReference type="GO" id="GO:0006956">
    <property type="term" value="P:complement activation"/>
    <property type="evidence" value="ECO:0007669"/>
    <property type="project" value="TreeGrafter"/>
</dbReference>
<dbReference type="GO" id="GO:0005615">
    <property type="term" value="C:extracellular space"/>
    <property type="evidence" value="ECO:0007669"/>
    <property type="project" value="InterPro"/>
</dbReference>
<dbReference type="Gene3D" id="1.50.10.20">
    <property type="match status" value="1"/>
</dbReference>
<dbReference type="Pfam" id="PF01821">
    <property type="entry name" value="ANATO"/>
    <property type="match status" value="1"/>
</dbReference>
<gene>
    <name evidence="5" type="primary">C4a</name>
    <name evidence="5" type="ORF">BUPERY_R10957</name>
</gene>
<dbReference type="Pfam" id="PF01835">
    <property type="entry name" value="MG2"/>
    <property type="match status" value="1"/>
</dbReference>
<evidence type="ECO:0000313" key="5">
    <source>
        <dbReference type="EMBL" id="NXT98003.1"/>
    </source>
</evidence>
<evidence type="ECO:0000313" key="6">
    <source>
        <dbReference type="Proteomes" id="UP000566314"/>
    </source>
</evidence>
<dbReference type="OrthoDB" id="6359008at2759"/>
<dbReference type="AlphaFoldDB" id="A0A7L3GY89"/>
<keyword evidence="2" id="KW-0964">Secreted</keyword>
<dbReference type="PANTHER" id="PTHR11412:SF86">
    <property type="entry name" value="COMPLEMENT C4-A-RELATED"/>
    <property type="match status" value="1"/>
</dbReference>
<dbReference type="InterPro" id="IPR019742">
    <property type="entry name" value="MacrogloblnA2_CS"/>
</dbReference>
<dbReference type="InterPro" id="IPR011625">
    <property type="entry name" value="A2M_N_BRD"/>
</dbReference>
<dbReference type="PROSITE" id="PS01178">
    <property type="entry name" value="ANAPHYLATOXIN_2"/>
    <property type="match status" value="1"/>
</dbReference>
<dbReference type="InterPro" id="IPR041555">
    <property type="entry name" value="MG3"/>
</dbReference>
<dbReference type="Gene3D" id="2.60.40.1930">
    <property type="match status" value="3"/>
</dbReference>
<dbReference type="InterPro" id="IPR050473">
    <property type="entry name" value="A2M/Complement_sys"/>
</dbReference>
<dbReference type="InterPro" id="IPR018081">
    <property type="entry name" value="Anaphylatoxin_comp_syst"/>
</dbReference>
<dbReference type="Gene3D" id="2.60.40.1940">
    <property type="match status" value="1"/>
</dbReference>
<dbReference type="Gene3D" id="6.20.50.160">
    <property type="match status" value="1"/>
</dbReference>
<dbReference type="SMART" id="SM01419">
    <property type="entry name" value="Thiol-ester_cl"/>
    <property type="match status" value="1"/>
</dbReference>
<dbReference type="SUPFAM" id="SSF47686">
    <property type="entry name" value="Anaphylotoxins (complement system)"/>
    <property type="match status" value="1"/>
</dbReference>
<dbReference type="FunFam" id="6.20.50.160:FF:000001">
    <property type="entry name" value="Complement component 4"/>
    <property type="match status" value="1"/>
</dbReference>
<dbReference type="Pfam" id="PF00207">
    <property type="entry name" value="A2M"/>
    <property type="match status" value="1"/>
</dbReference>
<evidence type="ECO:0000259" key="4">
    <source>
        <dbReference type="PROSITE" id="PS01178"/>
    </source>
</evidence>
<keyword evidence="3" id="KW-1015">Disulfide bond</keyword>
<dbReference type="InterPro" id="IPR011626">
    <property type="entry name" value="Alpha-macroglobulin_TED"/>
</dbReference>
<feature type="non-terminal residue" evidence="5">
    <location>
        <position position="1"/>
    </location>
</feature>
<feature type="non-terminal residue" evidence="5">
    <location>
        <position position="1072"/>
    </location>
</feature>
<dbReference type="Gene3D" id="2.60.120.1540">
    <property type="match status" value="1"/>
</dbReference>
<dbReference type="InterPro" id="IPR047565">
    <property type="entry name" value="Alpha-macroglob_thiol-ester_cl"/>
</dbReference>
<dbReference type="InterPro" id="IPR040839">
    <property type="entry name" value="MG4"/>
</dbReference>
<evidence type="ECO:0000256" key="2">
    <source>
        <dbReference type="ARBA" id="ARBA00022525"/>
    </source>
</evidence>
<dbReference type="Gene3D" id="2.20.130.20">
    <property type="match status" value="1"/>
</dbReference>
<comment type="subcellular location">
    <subcellularLocation>
        <location evidence="1">Secreted</location>
    </subcellularLocation>
</comment>
<dbReference type="PANTHER" id="PTHR11412">
    <property type="entry name" value="MACROGLOBULIN / COMPLEMENT"/>
    <property type="match status" value="1"/>
</dbReference>
<dbReference type="Gene3D" id="2.60.40.10">
    <property type="entry name" value="Immunoglobulins"/>
    <property type="match status" value="2"/>
</dbReference>